<evidence type="ECO:0000256" key="2">
    <source>
        <dbReference type="ARBA" id="ARBA00023125"/>
    </source>
</evidence>
<protein>
    <submittedName>
        <fullName evidence="5">Lrp/AsnC family transcriptional regulator</fullName>
    </submittedName>
</protein>
<dbReference type="Pfam" id="PF13404">
    <property type="entry name" value="HTH_AsnC-type"/>
    <property type="match status" value="1"/>
</dbReference>
<dbReference type="Gene3D" id="1.10.10.10">
    <property type="entry name" value="Winged helix-like DNA-binding domain superfamily/Winged helix DNA-binding domain"/>
    <property type="match status" value="1"/>
</dbReference>
<gene>
    <name evidence="5" type="ORF">RFH47_14090</name>
</gene>
<dbReference type="SMART" id="SM00344">
    <property type="entry name" value="HTH_ASNC"/>
    <property type="match status" value="1"/>
</dbReference>
<organism evidence="5 6">
    <name type="scientific">Acinetobacter rudis</name>
    <dbReference type="NCBI Taxonomy" id="632955"/>
    <lineage>
        <taxon>Bacteria</taxon>
        <taxon>Pseudomonadati</taxon>
        <taxon>Pseudomonadota</taxon>
        <taxon>Gammaproteobacteria</taxon>
        <taxon>Moraxellales</taxon>
        <taxon>Moraxellaceae</taxon>
        <taxon>Acinetobacter</taxon>
    </lineage>
</organism>
<dbReference type="EMBL" id="JAVIDL010000036">
    <property type="protein sequence ID" value="MDQ8936852.1"/>
    <property type="molecule type" value="Genomic_DNA"/>
</dbReference>
<feature type="domain" description="HTH asnC-type" evidence="4">
    <location>
        <begin position="3"/>
        <end position="64"/>
    </location>
</feature>
<sequence>MTLDKFDLLLLDLLQKDCLTPLRELAEAVHLSTASVQRRIQKLKESGYIAKTVAVLNAEKLGQVITILVEVRVHKTHVVDLDLLKESFSRPEVQQCYYITGEADFMLVLLVPSMGRFQTLCDELFHQNENVQWFKTAVVLDQIKTTLDVPNLI</sequence>
<dbReference type="GO" id="GO:0005829">
    <property type="term" value="C:cytosol"/>
    <property type="evidence" value="ECO:0007669"/>
    <property type="project" value="TreeGrafter"/>
</dbReference>
<dbReference type="Pfam" id="PF01037">
    <property type="entry name" value="AsnC_trans_reg"/>
    <property type="match status" value="1"/>
</dbReference>
<dbReference type="AlphaFoldDB" id="A0AAW8J9U8"/>
<keyword evidence="3" id="KW-0804">Transcription</keyword>
<dbReference type="InterPro" id="IPR019887">
    <property type="entry name" value="Tscrpt_reg_AsnC/Lrp_C"/>
</dbReference>
<dbReference type="Proteomes" id="UP001243844">
    <property type="component" value="Unassembled WGS sequence"/>
</dbReference>
<evidence type="ECO:0000313" key="6">
    <source>
        <dbReference type="Proteomes" id="UP001243844"/>
    </source>
</evidence>
<dbReference type="RefSeq" id="WP_308974378.1">
    <property type="nucleotide sequence ID" value="NZ_JAVIDL010000036.1"/>
</dbReference>
<dbReference type="SUPFAM" id="SSF54909">
    <property type="entry name" value="Dimeric alpha+beta barrel"/>
    <property type="match status" value="1"/>
</dbReference>
<dbReference type="InterPro" id="IPR036390">
    <property type="entry name" value="WH_DNA-bd_sf"/>
</dbReference>
<evidence type="ECO:0000259" key="4">
    <source>
        <dbReference type="PROSITE" id="PS50956"/>
    </source>
</evidence>
<evidence type="ECO:0000313" key="5">
    <source>
        <dbReference type="EMBL" id="MDQ8936852.1"/>
    </source>
</evidence>
<dbReference type="SUPFAM" id="SSF46785">
    <property type="entry name" value="Winged helix' DNA-binding domain"/>
    <property type="match status" value="1"/>
</dbReference>
<proteinExistence type="predicted"/>
<comment type="caution">
    <text evidence="5">The sequence shown here is derived from an EMBL/GenBank/DDBJ whole genome shotgun (WGS) entry which is preliminary data.</text>
</comment>
<dbReference type="PROSITE" id="PS50956">
    <property type="entry name" value="HTH_ASNC_2"/>
    <property type="match status" value="1"/>
</dbReference>
<name>A0AAW8J9U8_9GAMM</name>
<accession>A0AAW8J9U8</accession>
<dbReference type="PRINTS" id="PR00033">
    <property type="entry name" value="HTHASNC"/>
</dbReference>
<keyword evidence="1" id="KW-0805">Transcription regulation</keyword>
<dbReference type="GO" id="GO:0043565">
    <property type="term" value="F:sequence-specific DNA binding"/>
    <property type="evidence" value="ECO:0007669"/>
    <property type="project" value="InterPro"/>
</dbReference>
<evidence type="ECO:0000256" key="1">
    <source>
        <dbReference type="ARBA" id="ARBA00023015"/>
    </source>
</evidence>
<dbReference type="GO" id="GO:0043200">
    <property type="term" value="P:response to amino acid"/>
    <property type="evidence" value="ECO:0007669"/>
    <property type="project" value="TreeGrafter"/>
</dbReference>
<dbReference type="PANTHER" id="PTHR30154:SF34">
    <property type="entry name" value="TRANSCRIPTIONAL REGULATOR AZLB"/>
    <property type="match status" value="1"/>
</dbReference>
<dbReference type="PANTHER" id="PTHR30154">
    <property type="entry name" value="LEUCINE-RESPONSIVE REGULATORY PROTEIN"/>
    <property type="match status" value="1"/>
</dbReference>
<evidence type="ECO:0000256" key="3">
    <source>
        <dbReference type="ARBA" id="ARBA00023163"/>
    </source>
</evidence>
<dbReference type="Gene3D" id="3.30.70.920">
    <property type="match status" value="1"/>
</dbReference>
<reference evidence="5" key="1">
    <citation type="submission" date="2023-08" db="EMBL/GenBank/DDBJ databases">
        <title>Emergence of clinically-relevant ST2 carbapenem-resistant Acinetobacter baumannii strains in hospital sewages in Zhejiang, East of China.</title>
        <authorList>
            <person name="Kaichao C."/>
            <person name="Zhang R."/>
        </authorList>
    </citation>
    <scope>NUCLEOTIDE SEQUENCE</scope>
    <source>
        <strain evidence="5">M-RB-37</strain>
    </source>
</reference>
<dbReference type="InterPro" id="IPR019888">
    <property type="entry name" value="Tscrpt_reg_AsnC-like"/>
</dbReference>
<dbReference type="InterPro" id="IPR011008">
    <property type="entry name" value="Dimeric_a/b-barrel"/>
</dbReference>
<dbReference type="InterPro" id="IPR036388">
    <property type="entry name" value="WH-like_DNA-bd_sf"/>
</dbReference>
<dbReference type="InterPro" id="IPR000485">
    <property type="entry name" value="AsnC-type_HTH_dom"/>
</dbReference>
<keyword evidence="2" id="KW-0238">DNA-binding</keyword>